<feature type="domain" description="Helicase ATP-binding" evidence="19">
    <location>
        <begin position="697"/>
        <end position="865"/>
    </location>
</feature>
<dbReference type="Pfam" id="PF00271">
    <property type="entry name" value="Helicase_C"/>
    <property type="match status" value="1"/>
</dbReference>
<feature type="compositionally biased region" description="Polar residues" evidence="18">
    <location>
        <begin position="245"/>
        <end position="271"/>
    </location>
</feature>
<feature type="region of interest" description="Disordered" evidence="18">
    <location>
        <begin position="354"/>
        <end position="375"/>
    </location>
</feature>
<dbReference type="GO" id="GO:0044027">
    <property type="term" value="P:negative regulation of gene expression via chromosomal CpG island methylation"/>
    <property type="evidence" value="ECO:0007669"/>
    <property type="project" value="TreeGrafter"/>
</dbReference>
<keyword evidence="13" id="KW-0804">Transcription</keyword>
<dbReference type="GO" id="GO:0005634">
    <property type="term" value="C:nucleus"/>
    <property type="evidence" value="ECO:0007669"/>
    <property type="project" value="UniProtKB-SubCell"/>
</dbReference>
<dbReference type="SMART" id="SM00487">
    <property type="entry name" value="DEXDc"/>
    <property type="match status" value="1"/>
</dbReference>
<organism evidence="21 22">
    <name type="scientific">Patiria miniata</name>
    <name type="common">Bat star</name>
    <name type="synonym">Asterina miniata</name>
    <dbReference type="NCBI Taxonomy" id="46514"/>
    <lineage>
        <taxon>Eukaryota</taxon>
        <taxon>Metazoa</taxon>
        <taxon>Echinodermata</taxon>
        <taxon>Eleutherozoa</taxon>
        <taxon>Asterozoa</taxon>
        <taxon>Asteroidea</taxon>
        <taxon>Valvatacea</taxon>
        <taxon>Valvatida</taxon>
        <taxon>Asterinidae</taxon>
        <taxon>Patiria</taxon>
    </lineage>
</organism>
<feature type="region of interest" description="Disordered" evidence="18">
    <location>
        <begin position="149"/>
        <end position="330"/>
    </location>
</feature>
<comment type="similarity">
    <text evidence="2">Belongs to the SNF2/RAD54 helicase family.</text>
</comment>
<evidence type="ECO:0000256" key="3">
    <source>
        <dbReference type="ARBA" id="ARBA00022473"/>
    </source>
</evidence>
<feature type="compositionally biased region" description="Basic and acidic residues" evidence="18">
    <location>
        <begin position="408"/>
        <end position="422"/>
    </location>
</feature>
<dbReference type="Gene3D" id="3.40.50.10810">
    <property type="entry name" value="Tandem AAA-ATPase domain"/>
    <property type="match status" value="1"/>
</dbReference>
<dbReference type="GeneID" id="119742692"/>
<accession>A0A914BEV9</accession>
<dbReference type="EnsemblMetazoa" id="XM_038218855.1">
    <property type="protein sequence ID" value="XP_038074783.1"/>
    <property type="gene ID" value="LOC119742692"/>
</dbReference>
<dbReference type="OrthoDB" id="5857104at2759"/>
<feature type="compositionally biased region" description="Basic and acidic residues" evidence="18">
    <location>
        <begin position="290"/>
        <end position="311"/>
    </location>
</feature>
<evidence type="ECO:0000256" key="15">
    <source>
        <dbReference type="ARBA" id="ARBA00023306"/>
    </source>
</evidence>
<dbReference type="PANTHER" id="PTHR47161:SF1">
    <property type="entry name" value="LYMPHOID-SPECIFIC HELICASE"/>
    <property type="match status" value="1"/>
</dbReference>
<evidence type="ECO:0000256" key="13">
    <source>
        <dbReference type="ARBA" id="ARBA00023163"/>
    </source>
</evidence>
<keyword evidence="4" id="KW-0597">Phosphoprotein</keyword>
<keyword evidence="5" id="KW-0132">Cell division</keyword>
<dbReference type="PROSITE" id="PS51192">
    <property type="entry name" value="HELICASE_ATP_BIND_1"/>
    <property type="match status" value="1"/>
</dbReference>
<evidence type="ECO:0000256" key="14">
    <source>
        <dbReference type="ARBA" id="ARBA00023242"/>
    </source>
</evidence>
<feature type="compositionally biased region" description="Basic and acidic residues" evidence="18">
    <location>
        <begin position="149"/>
        <end position="159"/>
    </location>
</feature>
<keyword evidence="8" id="KW-0378">Hydrolase</keyword>
<feature type="compositionally biased region" description="Polar residues" evidence="18">
    <location>
        <begin position="555"/>
        <end position="568"/>
    </location>
</feature>
<feature type="compositionally biased region" description="Low complexity" evidence="18">
    <location>
        <begin position="49"/>
        <end position="71"/>
    </location>
</feature>
<keyword evidence="12" id="KW-0175">Coiled coil</keyword>
<keyword evidence="6" id="KW-0547">Nucleotide-binding</keyword>
<evidence type="ECO:0000256" key="1">
    <source>
        <dbReference type="ARBA" id="ARBA00004123"/>
    </source>
</evidence>
<dbReference type="GO" id="GO:0003682">
    <property type="term" value="F:chromatin binding"/>
    <property type="evidence" value="ECO:0007669"/>
    <property type="project" value="TreeGrafter"/>
</dbReference>
<feature type="compositionally biased region" description="Basic and acidic residues" evidence="18">
    <location>
        <begin position="17"/>
        <end position="28"/>
    </location>
</feature>
<evidence type="ECO:0000313" key="21">
    <source>
        <dbReference type="EnsemblMetazoa" id="XP_038074783.1"/>
    </source>
</evidence>
<comment type="function">
    <text evidence="16">Plays an essential role in normal development and survival. Involved in regulation of the expansion or survival of lymphoid cells. Required for de novo or maintenance DNA methylation. May control silencing of the imprinted CDKN1C gene through DNA methylation. May play a role in formation and organization of heterochromatin, implying a functional role in the regulation of transcription and mitosis.</text>
</comment>
<evidence type="ECO:0000256" key="17">
    <source>
        <dbReference type="ARBA" id="ARBA00081399"/>
    </source>
</evidence>
<evidence type="ECO:0000256" key="18">
    <source>
        <dbReference type="SAM" id="MobiDB-lite"/>
    </source>
</evidence>
<dbReference type="GO" id="GO:0006346">
    <property type="term" value="P:DNA methylation-dependent constitutive heterochromatin formation"/>
    <property type="evidence" value="ECO:0007669"/>
    <property type="project" value="TreeGrafter"/>
</dbReference>
<keyword evidence="9" id="KW-0347">Helicase</keyword>
<dbReference type="Gene3D" id="3.40.50.300">
    <property type="entry name" value="P-loop containing nucleotide triphosphate hydrolases"/>
    <property type="match status" value="1"/>
</dbReference>
<feature type="region of interest" description="Disordered" evidence="18">
    <location>
        <begin position="1"/>
        <end position="82"/>
    </location>
</feature>
<comment type="subcellular location">
    <subcellularLocation>
        <location evidence="1">Nucleus</location>
    </subcellularLocation>
</comment>
<evidence type="ECO:0000259" key="20">
    <source>
        <dbReference type="PROSITE" id="PS51194"/>
    </source>
</evidence>
<evidence type="ECO:0000256" key="8">
    <source>
        <dbReference type="ARBA" id="ARBA00022801"/>
    </source>
</evidence>
<feature type="compositionally biased region" description="Polar residues" evidence="18">
    <location>
        <begin position="623"/>
        <end position="636"/>
    </location>
</feature>
<feature type="compositionally biased region" description="Basic and acidic residues" evidence="18">
    <location>
        <begin position="455"/>
        <end position="467"/>
    </location>
</feature>
<dbReference type="GO" id="GO:0004386">
    <property type="term" value="F:helicase activity"/>
    <property type="evidence" value="ECO:0007669"/>
    <property type="project" value="UniProtKB-KW"/>
</dbReference>
<keyword evidence="11" id="KW-0805">Transcription regulation</keyword>
<feature type="region of interest" description="Disordered" evidence="18">
    <location>
        <begin position="408"/>
        <end position="655"/>
    </location>
</feature>
<dbReference type="FunFam" id="3.40.50.10810:FF:000015">
    <property type="entry name" value="lymphoid-specific helicase isoform X1"/>
    <property type="match status" value="1"/>
</dbReference>
<keyword evidence="14" id="KW-0539">Nucleus</keyword>
<feature type="region of interest" description="Disordered" evidence="18">
    <location>
        <begin position="1296"/>
        <end position="1335"/>
    </location>
</feature>
<dbReference type="GO" id="GO:0005721">
    <property type="term" value="C:pericentric heterochromatin"/>
    <property type="evidence" value="ECO:0007669"/>
    <property type="project" value="TreeGrafter"/>
</dbReference>
<keyword evidence="10" id="KW-0067">ATP-binding</keyword>
<dbReference type="CTD" id="3070"/>
<dbReference type="OMA" id="VEGENRM"/>
<evidence type="ECO:0000256" key="7">
    <source>
        <dbReference type="ARBA" id="ARBA00022776"/>
    </source>
</evidence>
<dbReference type="GO" id="GO:0031508">
    <property type="term" value="P:pericentric heterochromatin formation"/>
    <property type="evidence" value="ECO:0007669"/>
    <property type="project" value="TreeGrafter"/>
</dbReference>
<dbReference type="RefSeq" id="XP_038074783.1">
    <property type="nucleotide sequence ID" value="XM_038218855.1"/>
</dbReference>
<dbReference type="InterPro" id="IPR044753">
    <property type="entry name" value="HELLS_N"/>
</dbReference>
<evidence type="ECO:0000256" key="11">
    <source>
        <dbReference type="ARBA" id="ARBA00023015"/>
    </source>
</evidence>
<dbReference type="Pfam" id="PF00176">
    <property type="entry name" value="SNF2-rel_dom"/>
    <property type="match status" value="1"/>
</dbReference>
<evidence type="ECO:0000256" key="12">
    <source>
        <dbReference type="ARBA" id="ARBA00023054"/>
    </source>
</evidence>
<keyword evidence="15" id="KW-0131">Cell cycle</keyword>
<dbReference type="SMART" id="SM00490">
    <property type="entry name" value="HELICc"/>
    <property type="match status" value="1"/>
</dbReference>
<keyword evidence="7" id="KW-0498">Mitosis</keyword>
<dbReference type="FunFam" id="3.40.50.300:FF:000577">
    <property type="entry name" value="lymphoid-specific helicase isoform X1"/>
    <property type="match status" value="1"/>
</dbReference>
<dbReference type="GO" id="GO:0051301">
    <property type="term" value="P:cell division"/>
    <property type="evidence" value="ECO:0007669"/>
    <property type="project" value="UniProtKB-KW"/>
</dbReference>
<reference evidence="21" key="1">
    <citation type="submission" date="2022-11" db="UniProtKB">
        <authorList>
            <consortium name="EnsemblMetazoa"/>
        </authorList>
    </citation>
    <scope>IDENTIFICATION</scope>
</reference>
<dbReference type="InterPro" id="IPR027417">
    <property type="entry name" value="P-loop_NTPase"/>
</dbReference>
<dbReference type="CDD" id="cd18793">
    <property type="entry name" value="SF2_C_SNF"/>
    <property type="match status" value="1"/>
</dbReference>
<dbReference type="GO" id="GO:0005524">
    <property type="term" value="F:ATP binding"/>
    <property type="evidence" value="ECO:0007669"/>
    <property type="project" value="UniProtKB-KW"/>
</dbReference>
<keyword evidence="22" id="KW-1185">Reference proteome</keyword>
<evidence type="ECO:0000259" key="19">
    <source>
        <dbReference type="PROSITE" id="PS51192"/>
    </source>
</evidence>
<evidence type="ECO:0000256" key="4">
    <source>
        <dbReference type="ARBA" id="ARBA00022553"/>
    </source>
</evidence>
<keyword evidence="3" id="KW-0217">Developmental protein</keyword>
<dbReference type="InterPro" id="IPR001650">
    <property type="entry name" value="Helicase_C-like"/>
</dbReference>
<evidence type="ECO:0000256" key="5">
    <source>
        <dbReference type="ARBA" id="ARBA00022618"/>
    </source>
</evidence>
<evidence type="ECO:0000256" key="10">
    <source>
        <dbReference type="ARBA" id="ARBA00022840"/>
    </source>
</evidence>
<dbReference type="GO" id="GO:0016787">
    <property type="term" value="F:hydrolase activity"/>
    <property type="evidence" value="ECO:0007669"/>
    <property type="project" value="UniProtKB-KW"/>
</dbReference>
<evidence type="ECO:0000256" key="9">
    <source>
        <dbReference type="ARBA" id="ARBA00022806"/>
    </source>
</evidence>
<proteinExistence type="inferred from homology"/>
<dbReference type="CDD" id="cd18009">
    <property type="entry name" value="DEXHc_HELLS_SMARCA6"/>
    <property type="match status" value="1"/>
</dbReference>
<sequence>MAASVFPLGTDVSPYKPTEEPDGPHEVAHQLTNKDTTKLGLPSNDPEMAATGSEGAGPSSAPDSPSCSTADTDPGSDLGCVPLDGMITENMLNIEKELHLQSIKEEKRLKEESISVWQKEQDEQRYKRLQHLLEKSSIYSNFLLSKMEEQQKKEKLRQEKRAKKLKKKQDEEERKRAEAEEKEAKKDAEKENKGSKEAGPATRRKSRYRKQESSSPEVAGTSESQEQDRNMSTDSAKSSPRIIDQASSGNAFPSHFSQTEQRNSPQDSKSPMASPRRHAPTDKSGTSSPKTDHMKDSPSPRKDQVELERNCRTRHSSRIAKTGGENRIAKTVKEENRMAKTCDDENGIAKTVEGENRMSKTVKEENSMAKTVTEENRIAKTVEREIRMVKTVKENRRAKIVKEENSVAKTVEEESRMAKTVEGEDSYSMAKSVEGENSMAKTVKEEDSMADTVEGENRMAKTVKEEDSMADTVEGENRMAKTVGEDSYSMAKAVEGENSMAKTVKEEDSMANTAEGENRIAKTVEGENRMAKTVEEENRMETTVEGESTVPELTDAQSPDSNSTSPIGTSRGRSRKRMREDYSIADYIDKSTLTSKKLKSDAAETGSSGKQEKTNLPPRVKNENTQENQTEASQEGGSADEETKPEATSPVAAKQTEEFVDSFSRTINGEQISDLQPDLFTGGCLRKYQVEGIEWLKVLYENGVNGILGDEMGLGKTVQCIGLFAHIIKMGVPGPFLVVAPLSTLSNWMSEFKRFTPLIKVILYHGTPEERETLRHQIRKPFGEYKTLPVVVTSYEIVMIDRKHLSGHLWKYIIVDEGHRIKNLNCRLIRELKMYHSANRVLLTGTPLQNNLAELWSMLNFLLPEVFDDLKTFESWFDFSTLTKQGGDEAIVAKEREQHIVSMLHQILSPFLLRRLKSDVELKIPPKKEILVQAPMTAKQAELYRDLVDKTILAKMKERYIQPETETQEVSAGGRVRRKCRVEVDYALMGDQGENEKKEDDDIDGWVQRLSEQAERCQQANKKDPKAETKNVELNIKDKNVMSQLRKACNHPYLLEYPLDPVTQEYRIDEELVTNSGKLMVLERLLPALKKENHKVLIFSQMTLMLDVLEDYCYLRKYRYCRLDGKMKLTDRQEQIDEFNKDPDTFLFLLSTRAGGLGINLTAADTVIIYDSDWNPQSDLQAQDRCHRIGQTKPVVIYRLVTSNTIDQKIVERAAAKRKLEKMVIHQGKFKGGKSNLAKDSRSLINPAELLELLRSTDHSGFIRNCNQKVISDTDLKLLLDRSDLLARFKGQEKTGAAATKAGGKKGGKQNPRSSIFKVLDDATEDDGTELRIGT</sequence>
<dbReference type="SUPFAM" id="SSF52540">
    <property type="entry name" value="P-loop containing nucleoside triphosphate hydrolases"/>
    <property type="match status" value="2"/>
</dbReference>
<feature type="compositionally biased region" description="Polar residues" evidence="18">
    <location>
        <begin position="213"/>
        <end position="225"/>
    </location>
</feature>
<feature type="compositionally biased region" description="Basic and acidic residues" evidence="18">
    <location>
        <begin position="168"/>
        <end position="196"/>
    </location>
</feature>
<dbReference type="InterPro" id="IPR014001">
    <property type="entry name" value="Helicase_ATP-bd"/>
</dbReference>
<dbReference type="InterPro" id="IPR000330">
    <property type="entry name" value="SNF2_N"/>
</dbReference>
<dbReference type="PANTHER" id="PTHR47161">
    <property type="entry name" value="LYMPHOID-SPECIFIC HELICASE"/>
    <property type="match status" value="1"/>
</dbReference>
<feature type="compositionally biased region" description="Basic and acidic residues" evidence="18">
    <location>
        <begin position="516"/>
        <end position="542"/>
    </location>
</feature>
<evidence type="ECO:0000256" key="6">
    <source>
        <dbReference type="ARBA" id="ARBA00022741"/>
    </source>
</evidence>
<name>A0A914BEV9_PATMI</name>
<evidence type="ECO:0000256" key="16">
    <source>
        <dbReference type="ARBA" id="ARBA00053349"/>
    </source>
</evidence>
<dbReference type="Proteomes" id="UP000887568">
    <property type="component" value="Unplaced"/>
</dbReference>
<evidence type="ECO:0000313" key="22">
    <source>
        <dbReference type="Proteomes" id="UP000887568"/>
    </source>
</evidence>
<dbReference type="InterPro" id="IPR038718">
    <property type="entry name" value="SNF2-like_sf"/>
</dbReference>
<protein>
    <recommendedName>
        <fullName evidence="17">Proliferation-associated SNF2-like protein</fullName>
    </recommendedName>
</protein>
<evidence type="ECO:0000256" key="2">
    <source>
        <dbReference type="ARBA" id="ARBA00007025"/>
    </source>
</evidence>
<feature type="domain" description="Helicase C-terminal" evidence="20">
    <location>
        <begin position="1081"/>
        <end position="1231"/>
    </location>
</feature>
<dbReference type="InterPro" id="IPR049730">
    <property type="entry name" value="SNF2/RAD54-like_C"/>
</dbReference>
<dbReference type="PROSITE" id="PS51194">
    <property type="entry name" value="HELICASE_CTER"/>
    <property type="match status" value="1"/>
</dbReference>